<dbReference type="EMBL" id="JH600070">
    <property type="protein sequence ID" value="EIJ42374.1"/>
    <property type="molecule type" value="Genomic_DNA"/>
</dbReference>
<gene>
    <name evidence="2" type="ORF">BegalDRAFT_1487</name>
</gene>
<dbReference type="RefSeq" id="WP_002685241.1">
    <property type="nucleotide sequence ID" value="NZ_JH600070.1"/>
</dbReference>
<accession>I3CFI1</accession>
<evidence type="ECO:0000256" key="1">
    <source>
        <dbReference type="SAM" id="Coils"/>
    </source>
</evidence>
<reference evidence="2 3" key="1">
    <citation type="submission" date="2011-11" db="EMBL/GenBank/DDBJ databases">
        <title>Improved High-Quality Draft sequence of Beggiatoa alba B18lD.</title>
        <authorList>
            <consortium name="US DOE Joint Genome Institute"/>
            <person name="Lucas S."/>
            <person name="Han J."/>
            <person name="Lapidus A."/>
            <person name="Cheng J.-F."/>
            <person name="Goodwin L."/>
            <person name="Pitluck S."/>
            <person name="Peters L."/>
            <person name="Mikhailova N."/>
            <person name="Held B."/>
            <person name="Detter J.C."/>
            <person name="Han C."/>
            <person name="Tapia R."/>
            <person name="Land M."/>
            <person name="Hauser L."/>
            <person name="Kyrpides N."/>
            <person name="Ivanova N."/>
            <person name="Pagani I."/>
            <person name="Samuel K."/>
            <person name="Teske A."/>
            <person name="Mueller J."/>
            <person name="Woyke T."/>
        </authorList>
    </citation>
    <scope>NUCLEOTIDE SEQUENCE [LARGE SCALE GENOMIC DNA]</scope>
    <source>
        <strain evidence="2 3">B18LD</strain>
    </source>
</reference>
<dbReference type="STRING" id="395493.BegalDRAFT_1487"/>
<evidence type="ECO:0000313" key="2">
    <source>
        <dbReference type="EMBL" id="EIJ42374.1"/>
    </source>
</evidence>
<name>I3CFI1_9GAMM</name>
<dbReference type="HOGENOM" id="CLU_1493422_0_0_6"/>
<organism evidence="2 3">
    <name type="scientific">Beggiatoa alba B18LD</name>
    <dbReference type="NCBI Taxonomy" id="395493"/>
    <lineage>
        <taxon>Bacteria</taxon>
        <taxon>Pseudomonadati</taxon>
        <taxon>Pseudomonadota</taxon>
        <taxon>Gammaproteobacteria</taxon>
        <taxon>Thiotrichales</taxon>
        <taxon>Thiotrichaceae</taxon>
        <taxon>Beggiatoa</taxon>
    </lineage>
</organism>
<protein>
    <submittedName>
        <fullName evidence="2">Uncharacterized protein</fullName>
    </submittedName>
</protein>
<dbReference type="AlphaFoldDB" id="I3CFI1"/>
<feature type="coiled-coil region" evidence="1">
    <location>
        <begin position="91"/>
        <end position="144"/>
    </location>
</feature>
<proteinExistence type="predicted"/>
<evidence type="ECO:0000313" key="3">
    <source>
        <dbReference type="Proteomes" id="UP000005744"/>
    </source>
</evidence>
<keyword evidence="3" id="KW-1185">Reference proteome</keyword>
<dbReference type="OrthoDB" id="9937171at2"/>
<keyword evidence="1" id="KW-0175">Coiled coil</keyword>
<sequence length="180" mass="20731">MANKTPHDVTTQADEIVAVENQLQATLSRELKEFRLVAEQLKGSLVDFHQQSAHTDEWMNDILQKADLLYQDSLNTFANENLKVLHQAQITREISEKTKELEAQLSEINQLKNIVTTQQTDYSEIRDQQEIERLESELHALEHARYAPTHITKTAPKTTKELKDIDLSLEAEELLKKLKS</sequence>
<dbReference type="Proteomes" id="UP000005744">
    <property type="component" value="Unassembled WGS sequence"/>
</dbReference>